<proteinExistence type="predicted"/>
<dbReference type="SUPFAM" id="SSF52540">
    <property type="entry name" value="P-loop containing nucleoside triphosphate hydrolases"/>
    <property type="match status" value="1"/>
</dbReference>
<organism evidence="3 4">
    <name type="scientific">Thiothrix unzii</name>
    <dbReference type="NCBI Taxonomy" id="111769"/>
    <lineage>
        <taxon>Bacteria</taxon>
        <taxon>Pseudomonadati</taxon>
        <taxon>Pseudomonadota</taxon>
        <taxon>Gammaproteobacteria</taxon>
        <taxon>Thiotrichales</taxon>
        <taxon>Thiotrichaceae</taxon>
        <taxon>Thiothrix</taxon>
    </lineage>
</organism>
<dbReference type="KEGG" id="tun:J9260_14155"/>
<protein>
    <submittedName>
        <fullName evidence="3">GTP-binding protein</fullName>
    </submittedName>
</protein>
<name>A0A975IHN8_9GAMM</name>
<evidence type="ECO:0000256" key="2">
    <source>
        <dbReference type="ARBA" id="ARBA00023134"/>
    </source>
</evidence>
<dbReference type="InterPro" id="IPR005225">
    <property type="entry name" value="Small_GTP-bd"/>
</dbReference>
<dbReference type="NCBIfam" id="TIGR00231">
    <property type="entry name" value="small_GTP"/>
    <property type="match status" value="1"/>
</dbReference>
<dbReference type="GO" id="GO:0003924">
    <property type="term" value="F:GTPase activity"/>
    <property type="evidence" value="ECO:0007669"/>
    <property type="project" value="InterPro"/>
</dbReference>
<dbReference type="SMART" id="SM00173">
    <property type="entry name" value="RAS"/>
    <property type="match status" value="1"/>
</dbReference>
<dbReference type="Gene3D" id="3.40.50.300">
    <property type="entry name" value="P-loop containing nucleotide triphosphate hydrolases"/>
    <property type="match status" value="1"/>
</dbReference>
<dbReference type="GO" id="GO:0005525">
    <property type="term" value="F:GTP binding"/>
    <property type="evidence" value="ECO:0007669"/>
    <property type="project" value="UniProtKB-KW"/>
</dbReference>
<dbReference type="Proteomes" id="UP000672009">
    <property type="component" value="Chromosome"/>
</dbReference>
<dbReference type="PRINTS" id="PR00449">
    <property type="entry name" value="RASTRNSFRMNG"/>
</dbReference>
<dbReference type="CDD" id="cd00154">
    <property type="entry name" value="Rab"/>
    <property type="match status" value="1"/>
</dbReference>
<dbReference type="PROSITE" id="PS51421">
    <property type="entry name" value="RAS"/>
    <property type="match status" value="1"/>
</dbReference>
<evidence type="ECO:0000256" key="1">
    <source>
        <dbReference type="ARBA" id="ARBA00022741"/>
    </source>
</evidence>
<keyword evidence="1" id="KW-0547">Nucleotide-binding</keyword>
<dbReference type="FunFam" id="3.40.50.300:FF:001447">
    <property type="entry name" value="Ras-related protein Rab-1B"/>
    <property type="match status" value="1"/>
</dbReference>
<dbReference type="PROSITE" id="PS51419">
    <property type="entry name" value="RAB"/>
    <property type="match status" value="1"/>
</dbReference>
<dbReference type="InterPro" id="IPR050227">
    <property type="entry name" value="Rab"/>
</dbReference>
<accession>A0A975IHN8</accession>
<keyword evidence="4" id="KW-1185">Reference proteome</keyword>
<dbReference type="InterPro" id="IPR001806">
    <property type="entry name" value="Small_GTPase"/>
</dbReference>
<dbReference type="AlphaFoldDB" id="A0A975IHN8"/>
<dbReference type="SMART" id="SM00174">
    <property type="entry name" value="RHO"/>
    <property type="match status" value="1"/>
</dbReference>
<dbReference type="SMART" id="SM00175">
    <property type="entry name" value="RAB"/>
    <property type="match status" value="1"/>
</dbReference>
<dbReference type="RefSeq" id="WP_210218368.1">
    <property type="nucleotide sequence ID" value="NZ_CP072793.1"/>
</dbReference>
<dbReference type="Pfam" id="PF00071">
    <property type="entry name" value="Ras"/>
    <property type="match status" value="1"/>
</dbReference>
<sequence length="167" mass="18591">MIQKKICLLGSFSVGKTSLISRYVNSLFSDRYLTTVGVKIDKKQLTLNGKDFSLVIWDIAGEDDFTNIRTAYLRGMAGYIIVIDGTRQNSWEVALSINTMVKANVGELPMVFALNKADLKAQWQVEAQQIRALEQTGYPVLETSAKLGLGVDEVFTQLAQQWGISHD</sequence>
<evidence type="ECO:0000313" key="4">
    <source>
        <dbReference type="Proteomes" id="UP000672009"/>
    </source>
</evidence>
<keyword evidence="2" id="KW-0342">GTP-binding</keyword>
<reference evidence="3" key="1">
    <citation type="submission" date="2021-04" db="EMBL/GenBank/DDBJ databases">
        <title>Genomics, taxonomy and metabolism of representatives of sulfur bacteria of the genus Thiothrix: Thiothrix fructosivorans QT, Thiothrix unzii A1T and three new species, Thiothrix subterranea sp. nov., Thiothrix litoralis sp. nov. and 'Candidatus Thiothrix anitrata' sp. nov.</title>
        <authorList>
            <person name="Ravin N.V."/>
            <person name="Smolyakov D."/>
            <person name="Rudenko T.S."/>
            <person name="Mardanov A.V."/>
            <person name="Beletsky A.V."/>
            <person name="Markov N.D."/>
            <person name="Fomenkov A.I."/>
            <person name="Roberts R.J."/>
            <person name="Karnachuk O.V."/>
            <person name="Novikov A."/>
            <person name="Grabovich M.Y."/>
        </authorList>
    </citation>
    <scope>NUCLEOTIDE SEQUENCE</scope>
    <source>
        <strain evidence="3">A1</strain>
    </source>
</reference>
<dbReference type="PANTHER" id="PTHR47977">
    <property type="entry name" value="RAS-RELATED PROTEIN RAB"/>
    <property type="match status" value="1"/>
</dbReference>
<dbReference type="EMBL" id="CP072793">
    <property type="protein sequence ID" value="QTR52835.1"/>
    <property type="molecule type" value="Genomic_DNA"/>
</dbReference>
<evidence type="ECO:0000313" key="3">
    <source>
        <dbReference type="EMBL" id="QTR52835.1"/>
    </source>
</evidence>
<gene>
    <name evidence="3" type="ORF">J9260_14155</name>
</gene>
<dbReference type="InterPro" id="IPR027417">
    <property type="entry name" value="P-loop_NTPase"/>
</dbReference>